<organism evidence="1 2">
    <name type="scientific">Pseudomonas savastanoi pv. glycinea str. race 4</name>
    <dbReference type="NCBI Taxonomy" id="875330"/>
    <lineage>
        <taxon>Bacteria</taxon>
        <taxon>Pseudomonadati</taxon>
        <taxon>Pseudomonadota</taxon>
        <taxon>Gammaproteobacteria</taxon>
        <taxon>Pseudomonadales</taxon>
        <taxon>Pseudomonadaceae</taxon>
        <taxon>Pseudomonas</taxon>
    </lineage>
</organism>
<dbReference type="HOGENOM" id="CLU_3378851_0_0_6"/>
<sequence length="33" mass="3530">DVALLSRINAGLIDKGVCPPPPDWSRVIEQAKA</sequence>
<feature type="non-terminal residue" evidence="1">
    <location>
        <position position="1"/>
    </location>
</feature>
<name>F3CJN2_PSESG</name>
<protein>
    <submittedName>
        <fullName evidence="1">Uncharacterized protein</fullName>
    </submittedName>
</protein>
<dbReference type="AlphaFoldDB" id="F3CJN2"/>
<reference evidence="1 2" key="1">
    <citation type="journal article" date="2011" name="PLoS Pathog.">
        <title>Dynamic evolution of pathogenicity revealed by sequencing and comparative genomics of 19 Pseudomonas syringae isolates.</title>
        <authorList>
            <person name="Baltrus D.A."/>
            <person name="Nishimura M.T."/>
            <person name="Romanchuk A."/>
            <person name="Chang J.H."/>
            <person name="Mukhtar M.S."/>
            <person name="Cherkis K."/>
            <person name="Roach J."/>
            <person name="Grant S.R."/>
            <person name="Jones C.D."/>
            <person name="Dangl J.L."/>
        </authorList>
    </citation>
    <scope>NUCLEOTIDE SEQUENCE [LARGE SCALE GENOMIC DNA]</scope>
    <source>
        <strain evidence="2">race 4</strain>
    </source>
</reference>
<dbReference type="EMBL" id="ADWY01004146">
    <property type="protein sequence ID" value="EGH19474.1"/>
    <property type="molecule type" value="Genomic_DNA"/>
</dbReference>
<dbReference type="Proteomes" id="UP000005466">
    <property type="component" value="Unassembled WGS sequence"/>
</dbReference>
<accession>F3CJN2</accession>
<comment type="caution">
    <text evidence="1">The sequence shown here is derived from an EMBL/GenBank/DDBJ whole genome shotgun (WGS) entry which is preliminary data.</text>
</comment>
<gene>
    <name evidence="1" type="ORF">Pgy4_41534</name>
</gene>
<proteinExistence type="predicted"/>
<evidence type="ECO:0000313" key="2">
    <source>
        <dbReference type="Proteomes" id="UP000005466"/>
    </source>
</evidence>
<feature type="non-terminal residue" evidence="1">
    <location>
        <position position="33"/>
    </location>
</feature>
<evidence type="ECO:0000313" key="1">
    <source>
        <dbReference type="EMBL" id="EGH19474.1"/>
    </source>
</evidence>